<evidence type="ECO:0000313" key="3">
    <source>
        <dbReference type="EMBL" id="CAH1102626.1"/>
    </source>
</evidence>
<reference evidence="3" key="1">
    <citation type="submission" date="2022-01" db="EMBL/GenBank/DDBJ databases">
        <authorList>
            <person name="King R."/>
        </authorList>
    </citation>
    <scope>NUCLEOTIDE SEQUENCE</scope>
</reference>
<dbReference type="EMBL" id="OV651825">
    <property type="protein sequence ID" value="CAH1102626.1"/>
    <property type="molecule type" value="Genomic_DNA"/>
</dbReference>
<evidence type="ECO:0000313" key="4">
    <source>
        <dbReference type="Proteomes" id="UP001153636"/>
    </source>
</evidence>
<evidence type="ECO:0000256" key="2">
    <source>
        <dbReference type="ARBA" id="ARBA00023002"/>
    </source>
</evidence>
<evidence type="ECO:0000256" key="1">
    <source>
        <dbReference type="ARBA" id="ARBA00006056"/>
    </source>
</evidence>
<accession>A0A9P0CQY6</accession>
<dbReference type="OrthoDB" id="7881616at2759"/>
<sequence>MYSKRQSKMENSDTEQDVVIKFMKGPLFTLIIDKAVERQTVQLLKKVTKLEEDIKLLREFNVDVIKLLCIEKEIAINLREIDLSFYDRFIKKCHDVHFKTKSKPSLDVIEEPKAKPKIVSVIEIKRFVMDCLLKIGVQNEKAKTFTNALVTADTRGITSHGLNRLEHYINHIKDNVCNPNADPTIMFESESTAVVCGNNGLGVVVSMFCVNLAIKKAEKTGIAMVVANGSNHFGINSYYTAYAADHGFIGLAFTNTSPIMVPTGAKQACFGTNPLSIAASAVNSDGVVIDFATTTVALGKIEVFKRKNQKIPIGWAFDEDGNLTDDAAVGVKVKRLTPVGGTESHKGTCLAIMVEILSGLLANSAYGPHIPVWGVKPFKLANIGHGFIVIDPRKFTPGFDKRLGDLLGYVRKLEPIDPKKPVEVPGDFERRAMKKIDDQGGIEYPESILNMIEKLVKDLGVKAPKFKS</sequence>
<dbReference type="InterPro" id="IPR043143">
    <property type="entry name" value="Mal/L-sulf/L-lact_DH-like_NADP"/>
</dbReference>
<dbReference type="PANTHER" id="PTHR11091:SF0">
    <property type="entry name" value="MALATE DEHYDROGENASE"/>
    <property type="match status" value="1"/>
</dbReference>
<gene>
    <name evidence="3" type="ORF">PSYICH_LOCUS4114</name>
</gene>
<dbReference type="Gene3D" id="1.10.1530.10">
    <property type="match status" value="1"/>
</dbReference>
<dbReference type="Gene3D" id="3.30.1370.60">
    <property type="entry name" value="Hypothetical oxidoreductase yiak, domain 2"/>
    <property type="match status" value="1"/>
</dbReference>
<dbReference type="InterPro" id="IPR036111">
    <property type="entry name" value="Mal/L-sulfo/L-lacto_DH-like_sf"/>
</dbReference>
<organism evidence="3 4">
    <name type="scientific">Psylliodes chrysocephalus</name>
    <dbReference type="NCBI Taxonomy" id="3402493"/>
    <lineage>
        <taxon>Eukaryota</taxon>
        <taxon>Metazoa</taxon>
        <taxon>Ecdysozoa</taxon>
        <taxon>Arthropoda</taxon>
        <taxon>Hexapoda</taxon>
        <taxon>Insecta</taxon>
        <taxon>Pterygota</taxon>
        <taxon>Neoptera</taxon>
        <taxon>Endopterygota</taxon>
        <taxon>Coleoptera</taxon>
        <taxon>Polyphaga</taxon>
        <taxon>Cucujiformia</taxon>
        <taxon>Chrysomeloidea</taxon>
        <taxon>Chrysomelidae</taxon>
        <taxon>Galerucinae</taxon>
        <taxon>Alticini</taxon>
        <taxon>Psylliodes</taxon>
    </lineage>
</organism>
<keyword evidence="4" id="KW-1185">Reference proteome</keyword>
<dbReference type="Pfam" id="PF02615">
    <property type="entry name" value="Ldh_2"/>
    <property type="match status" value="1"/>
</dbReference>
<dbReference type="PANTHER" id="PTHR11091">
    <property type="entry name" value="OXIDOREDUCTASE-RELATED"/>
    <property type="match status" value="1"/>
</dbReference>
<dbReference type="InterPro" id="IPR043144">
    <property type="entry name" value="Mal/L-sulf/L-lact_DH-like_ah"/>
</dbReference>
<protein>
    <recommendedName>
        <fullName evidence="5">Malate dehydrogenase</fullName>
    </recommendedName>
</protein>
<comment type="similarity">
    <text evidence="1">Belongs to the LDH2/MDH2 oxidoreductase family.</text>
</comment>
<dbReference type="Proteomes" id="UP001153636">
    <property type="component" value="Chromosome 13"/>
</dbReference>
<dbReference type="GO" id="GO:0016491">
    <property type="term" value="F:oxidoreductase activity"/>
    <property type="evidence" value="ECO:0007669"/>
    <property type="project" value="UniProtKB-KW"/>
</dbReference>
<dbReference type="AlphaFoldDB" id="A0A9P0CQY6"/>
<proteinExistence type="inferred from homology"/>
<dbReference type="InterPro" id="IPR003767">
    <property type="entry name" value="Malate/L-lactate_DH-like"/>
</dbReference>
<keyword evidence="2" id="KW-0560">Oxidoreductase</keyword>
<name>A0A9P0CQY6_9CUCU</name>
<dbReference type="SUPFAM" id="SSF89733">
    <property type="entry name" value="L-sulfolactate dehydrogenase-like"/>
    <property type="match status" value="1"/>
</dbReference>
<evidence type="ECO:0008006" key="5">
    <source>
        <dbReference type="Google" id="ProtNLM"/>
    </source>
</evidence>